<organism evidence="1 2">
    <name type="scientific">Labrys miyagiensis</name>
    <dbReference type="NCBI Taxonomy" id="346912"/>
    <lineage>
        <taxon>Bacteria</taxon>
        <taxon>Pseudomonadati</taxon>
        <taxon>Pseudomonadota</taxon>
        <taxon>Alphaproteobacteria</taxon>
        <taxon>Hyphomicrobiales</taxon>
        <taxon>Xanthobacteraceae</taxon>
        <taxon>Labrys</taxon>
    </lineage>
</organism>
<gene>
    <name evidence="1" type="ORF">GCM10007874_46280</name>
</gene>
<evidence type="ECO:0000313" key="1">
    <source>
        <dbReference type="EMBL" id="GLS21611.1"/>
    </source>
</evidence>
<dbReference type="EMBL" id="BSPC01000052">
    <property type="protein sequence ID" value="GLS21611.1"/>
    <property type="molecule type" value="Genomic_DNA"/>
</dbReference>
<evidence type="ECO:0000313" key="2">
    <source>
        <dbReference type="Proteomes" id="UP001156882"/>
    </source>
</evidence>
<sequence length="82" mass="8730">MPASKYRKQDSAACPRCEAPAGYQPLIADDEALTFQIQANPWLPGVRSASSGMNYATCGRQAMTPSVRARTAGEARQVATPS</sequence>
<comment type="caution">
    <text evidence="1">The sequence shown here is derived from an EMBL/GenBank/DDBJ whole genome shotgun (WGS) entry which is preliminary data.</text>
</comment>
<reference evidence="2" key="1">
    <citation type="journal article" date="2019" name="Int. J. Syst. Evol. Microbiol.">
        <title>The Global Catalogue of Microorganisms (GCM) 10K type strain sequencing project: providing services to taxonomists for standard genome sequencing and annotation.</title>
        <authorList>
            <consortium name="The Broad Institute Genomics Platform"/>
            <consortium name="The Broad Institute Genome Sequencing Center for Infectious Disease"/>
            <person name="Wu L."/>
            <person name="Ma J."/>
        </authorList>
    </citation>
    <scope>NUCLEOTIDE SEQUENCE [LARGE SCALE GENOMIC DNA]</scope>
    <source>
        <strain evidence="2">NBRC 101365</strain>
    </source>
</reference>
<proteinExistence type="predicted"/>
<dbReference type="Proteomes" id="UP001156882">
    <property type="component" value="Unassembled WGS sequence"/>
</dbReference>
<keyword evidence="2" id="KW-1185">Reference proteome</keyword>
<name>A0ABQ6CMM9_9HYPH</name>
<protein>
    <submittedName>
        <fullName evidence="1">Uncharacterized protein</fullName>
    </submittedName>
</protein>
<accession>A0ABQ6CMM9</accession>